<reference evidence="1" key="1">
    <citation type="submission" date="2022-10" db="EMBL/GenBank/DDBJ databases">
        <title>The complete genomes of actinobacterial strains from the NBC collection.</title>
        <authorList>
            <person name="Joergensen T.S."/>
            <person name="Alvarez Arevalo M."/>
            <person name="Sterndorff E.B."/>
            <person name="Faurdal D."/>
            <person name="Vuksanovic O."/>
            <person name="Mourched A.-S."/>
            <person name="Charusanti P."/>
            <person name="Shaw S."/>
            <person name="Blin K."/>
            <person name="Weber T."/>
        </authorList>
    </citation>
    <scope>NUCLEOTIDE SEQUENCE</scope>
    <source>
        <strain evidence="1">NBC_00049</strain>
    </source>
</reference>
<sequence>MPPPQYAHLYRDEERRTPRTTTGRLPVGTRIYGQPQPGCFWSSGLEWWRPVEGVVLIRALEPIHGHTGSDWIRSITADIALGDELFLASVAIASAPLAADLAPLKSWHAVRVTRDGPKRPWRATIVSHDGDGAVWHRWAHVLNEAEASA</sequence>
<accession>A0AAU2JKY6</accession>
<proteinExistence type="predicted"/>
<dbReference type="AlphaFoldDB" id="A0AAU2JKY6"/>
<dbReference type="EMBL" id="CP108264">
    <property type="protein sequence ID" value="WTU72637.1"/>
    <property type="molecule type" value="Genomic_DNA"/>
</dbReference>
<name>A0AAU2JKY6_9ACTN</name>
<protein>
    <submittedName>
        <fullName evidence="1">Uncharacterized protein</fullName>
    </submittedName>
</protein>
<gene>
    <name evidence="1" type="ORF">OG327_04365</name>
</gene>
<evidence type="ECO:0000313" key="1">
    <source>
        <dbReference type="EMBL" id="WTU72637.1"/>
    </source>
</evidence>
<organism evidence="1">
    <name type="scientific">Streptomyces sp. NBC_00049</name>
    <dbReference type="NCBI Taxonomy" id="2903617"/>
    <lineage>
        <taxon>Bacteria</taxon>
        <taxon>Bacillati</taxon>
        <taxon>Actinomycetota</taxon>
        <taxon>Actinomycetes</taxon>
        <taxon>Kitasatosporales</taxon>
        <taxon>Streptomycetaceae</taxon>
        <taxon>Streptomyces</taxon>
    </lineage>
</organism>